<keyword evidence="1" id="KW-0472">Membrane</keyword>
<protein>
    <recommendedName>
        <fullName evidence="4">Lipase (Class 3)</fullName>
    </recommendedName>
</protein>
<dbReference type="EMBL" id="UGPB01000001">
    <property type="protein sequence ID" value="STY29604.1"/>
    <property type="molecule type" value="Genomic_DNA"/>
</dbReference>
<evidence type="ECO:0000256" key="1">
    <source>
        <dbReference type="SAM" id="Phobius"/>
    </source>
</evidence>
<dbReference type="RefSeq" id="WP_031565247.1">
    <property type="nucleotide sequence ID" value="NZ_CAAAIS010000013.1"/>
</dbReference>
<evidence type="ECO:0000313" key="3">
    <source>
        <dbReference type="Proteomes" id="UP000255297"/>
    </source>
</evidence>
<dbReference type="OrthoDB" id="5645591at2"/>
<keyword evidence="3" id="KW-1185">Reference proteome</keyword>
<feature type="transmembrane region" description="Helical" evidence="1">
    <location>
        <begin position="397"/>
        <end position="430"/>
    </location>
</feature>
<reference evidence="2 3" key="1">
    <citation type="submission" date="2018-06" db="EMBL/GenBank/DDBJ databases">
        <authorList>
            <consortium name="Pathogen Informatics"/>
            <person name="Doyle S."/>
        </authorList>
    </citation>
    <scope>NUCLEOTIDE SEQUENCE [LARGE SCALE GENOMIC DNA]</scope>
    <source>
        <strain evidence="2 3">NCTC11532</strain>
    </source>
</reference>
<feature type="transmembrane region" description="Helical" evidence="1">
    <location>
        <begin position="357"/>
        <end position="377"/>
    </location>
</feature>
<dbReference type="SUPFAM" id="SSF53474">
    <property type="entry name" value="alpha/beta-Hydrolases"/>
    <property type="match status" value="1"/>
</dbReference>
<keyword evidence="1" id="KW-1133">Transmembrane helix</keyword>
<accession>A0A378LS87</accession>
<evidence type="ECO:0008006" key="4">
    <source>
        <dbReference type="Google" id="ProtNLM"/>
    </source>
</evidence>
<dbReference type="AlphaFoldDB" id="A0A378LS87"/>
<gene>
    <name evidence="2" type="ORF">NCTC11532_01801</name>
</gene>
<sequence length="580" mass="66518">MPIKPAFQGGLELNFSSQREFETIDGVPSDKQAPIIARNAVRFLMMGWTEQWTEFLTPAVVHAIFVARDWSLLKELRGAFQQGFIELFEQLKEKELTSHQKEQANLYLSNCLTLLPYGDLTPYESFKIPQCIEGHWELIEYQVKPIELTNRSGWRRFFIQDKDRVFAYGLEPINNEKAESHLIFMGTTYPAGQGFIPQINADAKGLETVGETLYRTGRKKIHSWLRQQKNKIHVCGVSLGGSLSLLLAIDKGNYTLSRVDALNPAGLQNEGFKNLFDHWDELQHKPEVMVQKQGSDPVSAFGVWKNDWYIIHVAPPKNKQGPNGFLDHFLNYAGFADTTFTYLEAAQDNAKREARNFWIYTIGRSLVYGFCLAPYTYVFRPVYYFLLNNWKIAVPFLGILMSASLIVLGMIPALTFLSVAGGIFLGMLLLSNNKSSKLSPAQAEYMRREDLAQMYDPSLPRNQMMDIYNEEEQMNLNITFEQIHTYYYVMRCLVKEKNFIPVEEINSKHVRGISKKLLLEECSKKANADLNVTFKVTRAKAAHIRHTLTLVQQLGVENESLKSCLEKDYGEYWIGKHQSH</sequence>
<proteinExistence type="predicted"/>
<dbReference type="InterPro" id="IPR029058">
    <property type="entry name" value="AB_hydrolase_fold"/>
</dbReference>
<organism evidence="2 3">
    <name type="scientific">Legionella wadsworthii</name>
    <dbReference type="NCBI Taxonomy" id="28088"/>
    <lineage>
        <taxon>Bacteria</taxon>
        <taxon>Pseudomonadati</taxon>
        <taxon>Pseudomonadota</taxon>
        <taxon>Gammaproteobacteria</taxon>
        <taxon>Legionellales</taxon>
        <taxon>Legionellaceae</taxon>
        <taxon>Legionella</taxon>
    </lineage>
</organism>
<dbReference type="STRING" id="1122170.GCA_000701265_00685"/>
<keyword evidence="1" id="KW-0812">Transmembrane</keyword>
<dbReference type="Proteomes" id="UP000255297">
    <property type="component" value="Unassembled WGS sequence"/>
</dbReference>
<name>A0A378LS87_9GAMM</name>
<evidence type="ECO:0000313" key="2">
    <source>
        <dbReference type="EMBL" id="STY29604.1"/>
    </source>
</evidence>